<dbReference type="AlphaFoldDB" id="A0A316ECZ8"/>
<name>A0A316ECZ8_9BACT</name>
<evidence type="ECO:0000313" key="1">
    <source>
        <dbReference type="EMBL" id="PWK28351.1"/>
    </source>
</evidence>
<reference evidence="1 2" key="1">
    <citation type="submission" date="2018-05" db="EMBL/GenBank/DDBJ databases">
        <title>Genomic Encyclopedia of Archaeal and Bacterial Type Strains, Phase II (KMG-II): from individual species to whole genera.</title>
        <authorList>
            <person name="Goeker M."/>
        </authorList>
    </citation>
    <scope>NUCLEOTIDE SEQUENCE [LARGE SCALE GENOMIC DNA]</scope>
    <source>
        <strain evidence="1 2">DSM 22214</strain>
    </source>
</reference>
<gene>
    <name evidence="1" type="ORF">LV89_01135</name>
</gene>
<sequence length="542" mass="60725">MKNLLTSKKSLAILTACLSLSIFSCKDELSNLDNPLNRGSSSLENVPIEQQDAARIQFAKILAKALENKEVREFVKSESLKMFDNDYDVLYHANKNKLVNGTESFSSVLAKSNNLKEGELDKIVNILPKLNILIPDFFVQSAKTWDTETDIPLVAVSNSELEYKKVDFVRVYDSKANETKLDAHKFPNKVIIVVKNNERIETLNVVKNGRSAIGKEWIPYYKEGDTEFFIAGEGFLNENTKRSNQRKADTGMNGSLPYYGINFWDYTDSPNDGSFGSVLIAHIWKLCPEGILSGSVSSDQNNNIPWVQAMNKGSHRKSIYYNKNGDLNQNVKERMMYCRFTNSASLSNISENWTDGNLEIVCVVAMLRVRPGEDFNQFVISKSVPLYFANAHLVGPNIYYTQEQAKNAGINQGYLTEFTTNGADIYKNVAGIWINWFGEGVTWSPFLYGEQMQYVFYEKDDGAVKTDTYASSTALGSSFGIGIKDVWNIGFTGSSTNSRTLTVTSTNTSDQLGIYVLNYGQDVGFARAPINLGDFQFITQTK</sequence>
<dbReference type="EMBL" id="QGGO01000004">
    <property type="protein sequence ID" value="PWK28351.1"/>
    <property type="molecule type" value="Genomic_DNA"/>
</dbReference>
<accession>A0A316ECZ8</accession>
<proteinExistence type="predicted"/>
<dbReference type="Proteomes" id="UP000245489">
    <property type="component" value="Unassembled WGS sequence"/>
</dbReference>
<organism evidence="1 2">
    <name type="scientific">Arcicella aurantiaca</name>
    <dbReference type="NCBI Taxonomy" id="591202"/>
    <lineage>
        <taxon>Bacteria</taxon>
        <taxon>Pseudomonadati</taxon>
        <taxon>Bacteroidota</taxon>
        <taxon>Cytophagia</taxon>
        <taxon>Cytophagales</taxon>
        <taxon>Flectobacillaceae</taxon>
        <taxon>Arcicella</taxon>
    </lineage>
</organism>
<evidence type="ECO:0000313" key="2">
    <source>
        <dbReference type="Proteomes" id="UP000245489"/>
    </source>
</evidence>
<dbReference type="RefSeq" id="WP_109741901.1">
    <property type="nucleotide sequence ID" value="NZ_QGGO01000004.1"/>
</dbReference>
<keyword evidence="2" id="KW-1185">Reference proteome</keyword>
<dbReference type="OrthoDB" id="866679at2"/>
<dbReference type="PROSITE" id="PS51257">
    <property type="entry name" value="PROKAR_LIPOPROTEIN"/>
    <property type="match status" value="1"/>
</dbReference>
<comment type="caution">
    <text evidence="1">The sequence shown here is derived from an EMBL/GenBank/DDBJ whole genome shotgun (WGS) entry which is preliminary data.</text>
</comment>
<protein>
    <submittedName>
        <fullName evidence="1">Uncharacterized protein</fullName>
    </submittedName>
</protein>